<keyword evidence="2" id="KW-0732">Signal</keyword>
<evidence type="ECO:0000256" key="1">
    <source>
        <dbReference type="SAM" id="Phobius"/>
    </source>
</evidence>
<evidence type="ECO:0000313" key="4">
    <source>
        <dbReference type="Proteomes" id="UP001055093"/>
    </source>
</evidence>
<organism evidence="3 4">
    <name type="scientific">Methylorubrum suomiense</name>
    <dbReference type="NCBI Taxonomy" id="144191"/>
    <lineage>
        <taxon>Bacteria</taxon>
        <taxon>Pseudomonadati</taxon>
        <taxon>Pseudomonadota</taxon>
        <taxon>Alphaproteobacteria</taxon>
        <taxon>Hyphomicrobiales</taxon>
        <taxon>Methylobacteriaceae</taxon>
        <taxon>Methylorubrum</taxon>
    </lineage>
</organism>
<comment type="caution">
    <text evidence="3">The sequence shown here is derived from an EMBL/GenBank/DDBJ whole genome shotgun (WGS) entry which is preliminary data.</text>
</comment>
<protein>
    <recommendedName>
        <fullName evidence="5">Transmembrane protein</fullName>
    </recommendedName>
</protein>
<feature type="transmembrane region" description="Helical" evidence="1">
    <location>
        <begin position="69"/>
        <end position="88"/>
    </location>
</feature>
<feature type="transmembrane region" description="Helical" evidence="1">
    <location>
        <begin position="43"/>
        <end position="62"/>
    </location>
</feature>
<dbReference type="Proteomes" id="UP001055093">
    <property type="component" value="Unassembled WGS sequence"/>
</dbReference>
<evidence type="ECO:0000256" key="2">
    <source>
        <dbReference type="SAM" id="SignalP"/>
    </source>
</evidence>
<gene>
    <name evidence="3" type="ORF">BGCPKDLD_0084</name>
</gene>
<reference evidence="3" key="1">
    <citation type="journal article" date="2021" name="Front. Microbiol.">
        <title>Comprehensive Comparative Genomics and Phenotyping of Methylobacterium Species.</title>
        <authorList>
            <person name="Alessa O."/>
            <person name="Ogura Y."/>
            <person name="Fujitani Y."/>
            <person name="Takami H."/>
            <person name="Hayashi T."/>
            <person name="Sahin N."/>
            <person name="Tani A."/>
        </authorList>
    </citation>
    <scope>NUCLEOTIDE SEQUENCE</scope>
    <source>
        <strain evidence="3">DSM 14458</strain>
    </source>
</reference>
<feature type="signal peptide" evidence="2">
    <location>
        <begin position="1"/>
        <end position="19"/>
    </location>
</feature>
<dbReference type="RefSeq" id="WP_137830807.1">
    <property type="nucleotide sequence ID" value="NZ_BPRE01000001.1"/>
</dbReference>
<accession>A0ABQ4UNI6</accession>
<feature type="transmembrane region" description="Helical" evidence="1">
    <location>
        <begin position="112"/>
        <end position="129"/>
    </location>
</feature>
<evidence type="ECO:0000313" key="3">
    <source>
        <dbReference type="EMBL" id="GJE73520.1"/>
    </source>
</evidence>
<evidence type="ECO:0008006" key="5">
    <source>
        <dbReference type="Google" id="ProtNLM"/>
    </source>
</evidence>
<keyword evidence="4" id="KW-1185">Reference proteome</keyword>
<keyword evidence="1" id="KW-0472">Membrane</keyword>
<proteinExistence type="predicted"/>
<reference evidence="3" key="2">
    <citation type="submission" date="2021-08" db="EMBL/GenBank/DDBJ databases">
        <authorList>
            <person name="Tani A."/>
            <person name="Ola A."/>
            <person name="Ogura Y."/>
            <person name="Katsura K."/>
            <person name="Hayashi T."/>
        </authorList>
    </citation>
    <scope>NUCLEOTIDE SEQUENCE</scope>
    <source>
        <strain evidence="3">DSM 14458</strain>
    </source>
</reference>
<sequence length="136" mass="14611">MPIAPLIFVMSACATPAVAEVCDKFAGDDWPSNPPAPGFFSWQGSAQLLAIVMFAVLMIVWLRSKTLAWVFAACAGLLTALIVTAPFLDDDDMTRAAIAEGCVVSLTPTGELSRVILFASLAVFFVWMARGRTLLR</sequence>
<keyword evidence="1" id="KW-0812">Transmembrane</keyword>
<dbReference type="EMBL" id="BPRE01000001">
    <property type="protein sequence ID" value="GJE73520.1"/>
    <property type="molecule type" value="Genomic_DNA"/>
</dbReference>
<keyword evidence="1" id="KW-1133">Transmembrane helix</keyword>
<name>A0ABQ4UNI6_9HYPH</name>
<feature type="chain" id="PRO_5045241815" description="Transmembrane protein" evidence="2">
    <location>
        <begin position="20"/>
        <end position="136"/>
    </location>
</feature>